<reference evidence="3" key="1">
    <citation type="journal article" date="2020" name="Nat. Commun.">
        <title>Large-scale genome sequencing of mycorrhizal fungi provides insights into the early evolution of symbiotic traits.</title>
        <authorList>
            <person name="Miyauchi S."/>
            <person name="Kiss E."/>
            <person name="Kuo A."/>
            <person name="Drula E."/>
            <person name="Kohler A."/>
            <person name="Sanchez-Garcia M."/>
            <person name="Morin E."/>
            <person name="Andreopoulos B."/>
            <person name="Barry K.W."/>
            <person name="Bonito G."/>
            <person name="Buee M."/>
            <person name="Carver A."/>
            <person name="Chen C."/>
            <person name="Cichocki N."/>
            <person name="Clum A."/>
            <person name="Culley D."/>
            <person name="Crous P.W."/>
            <person name="Fauchery L."/>
            <person name="Girlanda M."/>
            <person name="Hayes R.D."/>
            <person name="Keri Z."/>
            <person name="LaButti K."/>
            <person name="Lipzen A."/>
            <person name="Lombard V."/>
            <person name="Magnuson J."/>
            <person name="Maillard F."/>
            <person name="Murat C."/>
            <person name="Nolan M."/>
            <person name="Ohm R.A."/>
            <person name="Pangilinan J."/>
            <person name="Pereira M.F."/>
            <person name="Perotto S."/>
            <person name="Peter M."/>
            <person name="Pfister S."/>
            <person name="Riley R."/>
            <person name="Sitrit Y."/>
            <person name="Stielow J.B."/>
            <person name="Szollosi G."/>
            <person name="Zifcakova L."/>
            <person name="Stursova M."/>
            <person name="Spatafora J.W."/>
            <person name="Tedersoo L."/>
            <person name="Vaario L.M."/>
            <person name="Yamada A."/>
            <person name="Yan M."/>
            <person name="Wang P."/>
            <person name="Xu J."/>
            <person name="Bruns T."/>
            <person name="Baldrian P."/>
            <person name="Vilgalys R."/>
            <person name="Dunand C."/>
            <person name="Henrissat B."/>
            <person name="Grigoriev I.V."/>
            <person name="Hibbett D."/>
            <person name="Nagy L.G."/>
            <person name="Martin F.M."/>
        </authorList>
    </citation>
    <scope>NUCLEOTIDE SEQUENCE</scope>
    <source>
        <strain evidence="3">UP504</strain>
    </source>
</reference>
<dbReference type="EMBL" id="MU128959">
    <property type="protein sequence ID" value="KAF9514615.1"/>
    <property type="molecule type" value="Genomic_DNA"/>
</dbReference>
<dbReference type="PANTHER" id="PTHR28014:SF1">
    <property type="entry name" value="NEGATIVE REGULATOR OF RAS-CAMP PATHWAY"/>
    <property type="match status" value="1"/>
</dbReference>
<feature type="region of interest" description="Disordered" evidence="1">
    <location>
        <begin position="53"/>
        <end position="73"/>
    </location>
</feature>
<comment type="caution">
    <text evidence="3">The sequence shown here is derived from an EMBL/GenBank/DDBJ whole genome shotgun (WGS) entry which is preliminary data.</text>
</comment>
<dbReference type="OrthoDB" id="515401at2759"/>
<dbReference type="GO" id="GO:0000122">
    <property type="term" value="P:negative regulation of transcription by RNA polymerase II"/>
    <property type="evidence" value="ECO:0007669"/>
    <property type="project" value="TreeGrafter"/>
</dbReference>
<dbReference type="GO" id="GO:0006808">
    <property type="term" value="P:regulation of nitrogen utilization"/>
    <property type="evidence" value="ECO:0007669"/>
    <property type="project" value="TreeGrafter"/>
</dbReference>
<dbReference type="GO" id="GO:0005737">
    <property type="term" value="C:cytoplasm"/>
    <property type="evidence" value="ECO:0007669"/>
    <property type="project" value="TreeGrafter"/>
</dbReference>
<keyword evidence="4" id="KW-1185">Reference proteome</keyword>
<feature type="domain" description="DUF3295" evidence="2">
    <location>
        <begin position="177"/>
        <end position="259"/>
    </location>
</feature>
<evidence type="ECO:0000313" key="4">
    <source>
        <dbReference type="Proteomes" id="UP000886523"/>
    </source>
</evidence>
<name>A0A9P6DY72_9AGAM</name>
<sequence>MFRKVPSRSYSNLGQRRQSGLLSTLMHPDPSILPFLPMNSQGSRPYDAVWSRQHNSAQNLGRRPPPLAPLGALQPMTSATATPLASHGAPLKPTKSARKLEQLTAPGRLRKQPEGQGASNDPQHPPGPSHPDLRPPEYYTRQHSQDFYAAYPPEHLVRTPSLPVPLPHPYNLPAPAAPQTPRTTRRQMMANEMSESLRRNLLWERQLSRRMLGGFTKLHSSKNADPALSRSGDEAERVREERALARNKSWANEYHAAGW</sequence>
<evidence type="ECO:0000259" key="2">
    <source>
        <dbReference type="Pfam" id="PF11702"/>
    </source>
</evidence>
<gene>
    <name evidence="3" type="ORF">BS47DRAFT_865954</name>
</gene>
<dbReference type="InterPro" id="IPR053043">
    <property type="entry name" value="Ras-cAMP_regulatory"/>
</dbReference>
<protein>
    <recommendedName>
        <fullName evidence="2">DUF3295 domain-containing protein</fullName>
    </recommendedName>
</protein>
<dbReference type="AlphaFoldDB" id="A0A9P6DY72"/>
<accession>A0A9P6DY72</accession>
<dbReference type="Pfam" id="PF11702">
    <property type="entry name" value="DUF3295"/>
    <property type="match status" value="1"/>
</dbReference>
<evidence type="ECO:0000313" key="3">
    <source>
        <dbReference type="EMBL" id="KAF9514615.1"/>
    </source>
</evidence>
<organism evidence="3 4">
    <name type="scientific">Hydnum rufescens UP504</name>
    <dbReference type="NCBI Taxonomy" id="1448309"/>
    <lineage>
        <taxon>Eukaryota</taxon>
        <taxon>Fungi</taxon>
        <taxon>Dikarya</taxon>
        <taxon>Basidiomycota</taxon>
        <taxon>Agaricomycotina</taxon>
        <taxon>Agaricomycetes</taxon>
        <taxon>Cantharellales</taxon>
        <taxon>Hydnaceae</taxon>
        <taxon>Hydnum</taxon>
    </lineage>
</organism>
<dbReference type="PANTHER" id="PTHR28014">
    <property type="entry name" value="NEGATIVE REGULATOR OF RAS-CAMP PATHWAY"/>
    <property type="match status" value="1"/>
</dbReference>
<dbReference type="InterPro" id="IPR021711">
    <property type="entry name" value="DUF3295"/>
</dbReference>
<feature type="region of interest" description="Disordered" evidence="1">
    <location>
        <begin position="108"/>
        <end position="138"/>
    </location>
</feature>
<proteinExistence type="predicted"/>
<evidence type="ECO:0000256" key="1">
    <source>
        <dbReference type="SAM" id="MobiDB-lite"/>
    </source>
</evidence>
<dbReference type="Proteomes" id="UP000886523">
    <property type="component" value="Unassembled WGS sequence"/>
</dbReference>
<dbReference type="GO" id="GO:0031930">
    <property type="term" value="P:mitochondria-nucleus signaling pathway"/>
    <property type="evidence" value="ECO:0007669"/>
    <property type="project" value="TreeGrafter"/>
</dbReference>